<dbReference type="RefSeq" id="WP_186456018.1">
    <property type="nucleotide sequence ID" value="NZ_VITR01000018.1"/>
</dbReference>
<name>A0A560GPH8_9PROT</name>
<evidence type="ECO:0000256" key="1">
    <source>
        <dbReference type="SAM" id="Coils"/>
    </source>
</evidence>
<feature type="coiled-coil region" evidence="1">
    <location>
        <begin position="34"/>
        <end position="78"/>
    </location>
</feature>
<dbReference type="AlphaFoldDB" id="A0A560GPH8"/>
<evidence type="ECO:0000313" key="4">
    <source>
        <dbReference type="EMBL" id="TWB35903.1"/>
    </source>
</evidence>
<dbReference type="Proteomes" id="UP000315751">
    <property type="component" value="Unassembled WGS sequence"/>
</dbReference>
<keyword evidence="3" id="KW-0812">Transmembrane</keyword>
<keyword evidence="3" id="KW-1133">Transmembrane helix</keyword>
<gene>
    <name evidence="4" type="ORF">FBZ90_118105</name>
</gene>
<evidence type="ECO:0000256" key="3">
    <source>
        <dbReference type="SAM" id="Phobius"/>
    </source>
</evidence>
<dbReference type="EMBL" id="VITR01000018">
    <property type="protein sequence ID" value="TWB35903.1"/>
    <property type="molecule type" value="Genomic_DNA"/>
</dbReference>
<reference evidence="4 5" key="1">
    <citation type="submission" date="2019-06" db="EMBL/GenBank/DDBJ databases">
        <title>Genomic Encyclopedia of Type Strains, Phase IV (KMG-V): Genome sequencing to study the core and pangenomes of soil and plant-associated prokaryotes.</title>
        <authorList>
            <person name="Whitman W."/>
        </authorList>
    </citation>
    <scope>NUCLEOTIDE SEQUENCE [LARGE SCALE GENOMIC DNA]</scope>
    <source>
        <strain evidence="4 5">BR 11622</strain>
    </source>
</reference>
<protein>
    <submittedName>
        <fullName evidence="4">Uncharacterized protein</fullName>
    </submittedName>
</protein>
<organism evidence="4 5">
    <name type="scientific">Nitrospirillum amazonense</name>
    <dbReference type="NCBI Taxonomy" id="28077"/>
    <lineage>
        <taxon>Bacteria</taxon>
        <taxon>Pseudomonadati</taxon>
        <taxon>Pseudomonadota</taxon>
        <taxon>Alphaproteobacteria</taxon>
        <taxon>Rhodospirillales</taxon>
        <taxon>Azospirillaceae</taxon>
        <taxon>Nitrospirillum</taxon>
    </lineage>
</organism>
<sequence>MAGGYSNLNFVVFLILAVGGAFLAFSVRRILFKIRETERRIAAVVDEKNEAAADLRVARQQEEQLAMALKEGEEALREIAAQTEDVRSRMAVLRQTVPRPLNLVSLEWAPGDQLFEAHLRAAAAPRQVGRSGMGRGGGGMAEAGVVHGYAPTEADFRVLVTNRLAREGGYTISVVLPISLRDDTAAADGGAEGAAPLEPPAEDEALADLLGEGDGTEPVEDPPSALAPRPLPVRPLPVRPPASARPAPQGLGLTPAPAVGG</sequence>
<feature type="region of interest" description="Disordered" evidence="2">
    <location>
        <begin position="206"/>
        <end position="261"/>
    </location>
</feature>
<keyword evidence="1" id="KW-0175">Coiled coil</keyword>
<feature type="transmembrane region" description="Helical" evidence="3">
    <location>
        <begin position="12"/>
        <end position="31"/>
    </location>
</feature>
<evidence type="ECO:0000313" key="5">
    <source>
        <dbReference type="Proteomes" id="UP000315751"/>
    </source>
</evidence>
<comment type="caution">
    <text evidence="4">The sequence shown here is derived from an EMBL/GenBank/DDBJ whole genome shotgun (WGS) entry which is preliminary data.</text>
</comment>
<proteinExistence type="predicted"/>
<evidence type="ECO:0000256" key="2">
    <source>
        <dbReference type="SAM" id="MobiDB-lite"/>
    </source>
</evidence>
<feature type="compositionally biased region" description="Pro residues" evidence="2">
    <location>
        <begin position="229"/>
        <end position="240"/>
    </location>
</feature>
<keyword evidence="5" id="KW-1185">Reference proteome</keyword>
<accession>A0A560GPH8</accession>
<keyword evidence="3" id="KW-0472">Membrane</keyword>